<keyword evidence="4" id="KW-0175">Coiled coil</keyword>
<evidence type="ECO:0000256" key="3">
    <source>
        <dbReference type="ARBA" id="ARBA00034247"/>
    </source>
</evidence>
<accession>Q1N062</accession>
<dbReference type="CDD" id="cd01949">
    <property type="entry name" value="GGDEF"/>
    <property type="match status" value="1"/>
</dbReference>
<sequence length="312" mass="35548">MTAKKISPITQGVSGVDPKYKESFDKVAVGLCHVDLNGRFIHVNDFLLDFLGYEEDELLSITFSQISREEDIPESLAWIKKSLSGETQSNFSKVKQYLHKDGHWVWAKLSTTLIRDEHGVPSYFVSSIQDVSDLKNAETALDFSLQQLNEAYAELEQMSRKDGLTGALNIRAFKEELLDAMERYHRSGQNVTLVFIDLDDFKQVNDQYGHIVGDEVLTTFAKTLLNQSRRCDAVARYGGDEFAMLLDDTTEQEALDFCKRLGSEIEFETGNGKTKSMSFSFGMSQLKKNHRTVEDWFAEADQHMYRDKESSK</sequence>
<evidence type="ECO:0000256" key="4">
    <source>
        <dbReference type="SAM" id="Coils"/>
    </source>
</evidence>
<dbReference type="InterPro" id="IPR000160">
    <property type="entry name" value="GGDEF_dom"/>
</dbReference>
<dbReference type="PANTHER" id="PTHR45138">
    <property type="entry name" value="REGULATORY COMPONENTS OF SENSORY TRANSDUCTION SYSTEM"/>
    <property type="match status" value="1"/>
</dbReference>
<dbReference type="InterPro" id="IPR000014">
    <property type="entry name" value="PAS"/>
</dbReference>
<dbReference type="RefSeq" id="WP_007018876.1">
    <property type="nucleotide sequence ID" value="NZ_CH724119.1"/>
</dbReference>
<comment type="catalytic activity">
    <reaction evidence="3">
        <text>2 GTP = 3',3'-c-di-GMP + 2 diphosphate</text>
        <dbReference type="Rhea" id="RHEA:24898"/>
        <dbReference type="ChEBI" id="CHEBI:33019"/>
        <dbReference type="ChEBI" id="CHEBI:37565"/>
        <dbReference type="ChEBI" id="CHEBI:58805"/>
        <dbReference type="EC" id="2.7.7.65"/>
    </reaction>
</comment>
<organism evidence="8 9">
    <name type="scientific">Bermanella marisrubri</name>
    <dbReference type="NCBI Taxonomy" id="207949"/>
    <lineage>
        <taxon>Bacteria</taxon>
        <taxon>Pseudomonadati</taxon>
        <taxon>Pseudomonadota</taxon>
        <taxon>Gammaproteobacteria</taxon>
        <taxon>Oceanospirillales</taxon>
        <taxon>Oceanospirillaceae</taxon>
        <taxon>Bermanella</taxon>
    </lineage>
</organism>
<dbReference type="InterPro" id="IPR001610">
    <property type="entry name" value="PAC"/>
</dbReference>
<comment type="cofactor">
    <cofactor evidence="1">
        <name>Mg(2+)</name>
        <dbReference type="ChEBI" id="CHEBI:18420"/>
    </cofactor>
</comment>
<reference evidence="8 9" key="1">
    <citation type="submission" date="2006-03" db="EMBL/GenBank/DDBJ databases">
        <authorList>
            <person name="Pinhassi J."/>
            <person name="Pedros-Alio C."/>
            <person name="Ferriera S."/>
            <person name="Johnson J."/>
            <person name="Kravitz S."/>
            <person name="Halpern A."/>
            <person name="Remington K."/>
            <person name="Beeson K."/>
            <person name="Tran B."/>
            <person name="Rogers Y.-H."/>
            <person name="Friedman R."/>
            <person name="Venter J.C."/>
        </authorList>
    </citation>
    <scope>NUCLEOTIDE SEQUENCE [LARGE SCALE GENOMIC DNA]</scope>
    <source>
        <strain evidence="8 9">RED65</strain>
    </source>
</reference>
<feature type="domain" description="PAS" evidence="5">
    <location>
        <begin position="16"/>
        <end position="86"/>
    </location>
</feature>
<dbReference type="InterPro" id="IPR050469">
    <property type="entry name" value="Diguanylate_Cyclase"/>
</dbReference>
<evidence type="ECO:0000259" key="7">
    <source>
        <dbReference type="PROSITE" id="PS50887"/>
    </source>
</evidence>
<dbReference type="HOGENOM" id="CLU_000445_11_4_6"/>
<evidence type="ECO:0000256" key="2">
    <source>
        <dbReference type="ARBA" id="ARBA00012528"/>
    </source>
</evidence>
<dbReference type="Proteomes" id="UP000004263">
    <property type="component" value="Unassembled WGS sequence"/>
</dbReference>
<comment type="caution">
    <text evidence="8">The sequence shown here is derived from an EMBL/GenBank/DDBJ whole genome shotgun (WGS) entry which is preliminary data.</text>
</comment>
<dbReference type="SUPFAM" id="SSF55785">
    <property type="entry name" value="PYP-like sensor domain (PAS domain)"/>
    <property type="match status" value="1"/>
</dbReference>
<dbReference type="AlphaFoldDB" id="Q1N062"/>
<dbReference type="STRING" id="207949.RED65_08199"/>
<dbReference type="CDD" id="cd00130">
    <property type="entry name" value="PAS"/>
    <property type="match status" value="1"/>
</dbReference>
<protein>
    <recommendedName>
        <fullName evidence="2">diguanylate cyclase</fullName>
        <ecNumber evidence="2">2.7.7.65</ecNumber>
    </recommendedName>
</protein>
<dbReference type="NCBIfam" id="TIGR00254">
    <property type="entry name" value="GGDEF"/>
    <property type="match status" value="1"/>
</dbReference>
<dbReference type="InterPro" id="IPR029787">
    <property type="entry name" value="Nucleotide_cyclase"/>
</dbReference>
<evidence type="ECO:0000259" key="6">
    <source>
        <dbReference type="PROSITE" id="PS50113"/>
    </source>
</evidence>
<dbReference type="PROSITE" id="PS50887">
    <property type="entry name" value="GGDEF"/>
    <property type="match status" value="1"/>
</dbReference>
<dbReference type="Gene3D" id="3.30.70.270">
    <property type="match status" value="1"/>
</dbReference>
<dbReference type="Gene3D" id="3.30.450.20">
    <property type="entry name" value="PAS domain"/>
    <property type="match status" value="1"/>
</dbReference>
<evidence type="ECO:0000259" key="5">
    <source>
        <dbReference type="PROSITE" id="PS50112"/>
    </source>
</evidence>
<feature type="domain" description="GGDEF" evidence="7">
    <location>
        <begin position="189"/>
        <end position="312"/>
    </location>
</feature>
<evidence type="ECO:0000313" key="9">
    <source>
        <dbReference type="Proteomes" id="UP000004263"/>
    </source>
</evidence>
<dbReference type="EC" id="2.7.7.65" evidence="2"/>
<evidence type="ECO:0000313" key="8">
    <source>
        <dbReference type="EMBL" id="EAT11655.1"/>
    </source>
</evidence>
<dbReference type="PROSITE" id="PS50113">
    <property type="entry name" value="PAC"/>
    <property type="match status" value="1"/>
</dbReference>
<name>Q1N062_9GAMM</name>
<dbReference type="InterPro" id="IPR035965">
    <property type="entry name" value="PAS-like_dom_sf"/>
</dbReference>
<dbReference type="EMBL" id="AAQH01000015">
    <property type="protein sequence ID" value="EAT11655.1"/>
    <property type="molecule type" value="Genomic_DNA"/>
</dbReference>
<dbReference type="SMART" id="SM00086">
    <property type="entry name" value="PAC"/>
    <property type="match status" value="1"/>
</dbReference>
<evidence type="ECO:0000256" key="1">
    <source>
        <dbReference type="ARBA" id="ARBA00001946"/>
    </source>
</evidence>
<dbReference type="InterPro" id="IPR043128">
    <property type="entry name" value="Rev_trsase/Diguanyl_cyclase"/>
</dbReference>
<proteinExistence type="predicted"/>
<keyword evidence="9" id="KW-1185">Reference proteome</keyword>
<feature type="coiled-coil region" evidence="4">
    <location>
        <begin position="134"/>
        <end position="161"/>
    </location>
</feature>
<dbReference type="PROSITE" id="PS50112">
    <property type="entry name" value="PAS"/>
    <property type="match status" value="1"/>
</dbReference>
<dbReference type="Pfam" id="PF13426">
    <property type="entry name" value="PAS_9"/>
    <property type="match status" value="1"/>
</dbReference>
<dbReference type="PANTHER" id="PTHR45138:SF9">
    <property type="entry name" value="DIGUANYLATE CYCLASE DGCM-RELATED"/>
    <property type="match status" value="1"/>
</dbReference>
<dbReference type="SMART" id="SM00091">
    <property type="entry name" value="PAS"/>
    <property type="match status" value="1"/>
</dbReference>
<gene>
    <name evidence="8" type="ORF">RED65_08199</name>
</gene>
<dbReference type="NCBIfam" id="TIGR00229">
    <property type="entry name" value="sensory_box"/>
    <property type="match status" value="1"/>
</dbReference>
<feature type="domain" description="PAC" evidence="6">
    <location>
        <begin position="91"/>
        <end position="143"/>
    </location>
</feature>
<dbReference type="SMART" id="SM00267">
    <property type="entry name" value="GGDEF"/>
    <property type="match status" value="1"/>
</dbReference>
<dbReference type="Pfam" id="PF00990">
    <property type="entry name" value="GGDEF"/>
    <property type="match status" value="1"/>
</dbReference>
<dbReference type="SUPFAM" id="SSF55073">
    <property type="entry name" value="Nucleotide cyclase"/>
    <property type="match status" value="1"/>
</dbReference>
<dbReference type="InterPro" id="IPR000700">
    <property type="entry name" value="PAS-assoc_C"/>
</dbReference>
<dbReference type="GO" id="GO:0052621">
    <property type="term" value="F:diguanylate cyclase activity"/>
    <property type="evidence" value="ECO:0007669"/>
    <property type="project" value="UniProtKB-EC"/>
</dbReference>
<dbReference type="FunFam" id="3.30.70.270:FF:000001">
    <property type="entry name" value="Diguanylate cyclase domain protein"/>
    <property type="match status" value="1"/>
</dbReference>